<evidence type="ECO:0000313" key="2">
    <source>
        <dbReference type="Proteomes" id="UP000472260"/>
    </source>
</evidence>
<dbReference type="Proteomes" id="UP000472260">
    <property type="component" value="Unassembled WGS sequence"/>
</dbReference>
<keyword evidence="2" id="KW-1185">Reference proteome</keyword>
<sequence>MTGVQPMPCPVLLGTVKGGGLLALLHRYTIEKKVAKVENVLKKAFATSVRSAALLWPFIFISEHFLCFKA</sequence>
<dbReference type="AlphaFoldDB" id="A0A671LAE6"/>
<name>A0A671LAE6_9TELE</name>
<proteinExistence type="predicted"/>
<reference evidence="1" key="2">
    <citation type="submission" date="2025-09" db="UniProtKB">
        <authorList>
            <consortium name="Ensembl"/>
        </authorList>
    </citation>
    <scope>IDENTIFICATION</scope>
</reference>
<reference evidence="1" key="1">
    <citation type="submission" date="2025-08" db="UniProtKB">
        <authorList>
            <consortium name="Ensembl"/>
        </authorList>
    </citation>
    <scope>IDENTIFICATION</scope>
</reference>
<organism evidence="1 2">
    <name type="scientific">Sinocyclocheilus anshuiensis</name>
    <dbReference type="NCBI Taxonomy" id="1608454"/>
    <lineage>
        <taxon>Eukaryota</taxon>
        <taxon>Metazoa</taxon>
        <taxon>Chordata</taxon>
        <taxon>Craniata</taxon>
        <taxon>Vertebrata</taxon>
        <taxon>Euteleostomi</taxon>
        <taxon>Actinopterygii</taxon>
        <taxon>Neopterygii</taxon>
        <taxon>Teleostei</taxon>
        <taxon>Ostariophysi</taxon>
        <taxon>Cypriniformes</taxon>
        <taxon>Cyprinidae</taxon>
        <taxon>Cyprininae</taxon>
        <taxon>Sinocyclocheilus</taxon>
    </lineage>
</organism>
<evidence type="ECO:0000313" key="1">
    <source>
        <dbReference type="Ensembl" id="ENSSANP00000017234.1"/>
    </source>
</evidence>
<accession>A0A671LAE6</accession>
<dbReference type="Ensembl" id="ENSSANT00000018391.1">
    <property type="protein sequence ID" value="ENSSANP00000017234.1"/>
    <property type="gene ID" value="ENSSANG00000009072.1"/>
</dbReference>
<protein>
    <submittedName>
        <fullName evidence="1">Uncharacterized protein</fullName>
    </submittedName>
</protein>